<dbReference type="InterPro" id="IPR029033">
    <property type="entry name" value="His_PPase_superfam"/>
</dbReference>
<dbReference type="InterPro" id="IPR001345">
    <property type="entry name" value="PG/BPGM_mutase_AS"/>
</dbReference>
<dbReference type="Proteomes" id="UP001437460">
    <property type="component" value="Unassembled WGS sequence"/>
</dbReference>
<dbReference type="EMBL" id="JBBMFJ010000004">
    <property type="protein sequence ID" value="MEQ2562263.1"/>
    <property type="molecule type" value="Genomic_DNA"/>
</dbReference>
<evidence type="ECO:0000256" key="3">
    <source>
        <dbReference type="ARBA" id="ARBA00023152"/>
    </source>
</evidence>
<dbReference type="InterPro" id="IPR013078">
    <property type="entry name" value="His_Pase_superF_clade-1"/>
</dbReference>
<name>A0ABV1HIX5_9FIRM</name>
<accession>A0ABV1HIX5</accession>
<dbReference type="SMART" id="SM00855">
    <property type="entry name" value="PGAM"/>
    <property type="match status" value="1"/>
</dbReference>
<keyword evidence="4" id="KW-0413">Isomerase</keyword>
<keyword evidence="5" id="KW-0378">Hydrolase</keyword>
<dbReference type="Pfam" id="PF00300">
    <property type="entry name" value="His_Phos_1"/>
    <property type="match status" value="1"/>
</dbReference>
<dbReference type="CDD" id="cd07067">
    <property type="entry name" value="HP_PGM_like"/>
    <property type="match status" value="1"/>
</dbReference>
<evidence type="ECO:0000256" key="2">
    <source>
        <dbReference type="ARBA" id="ARBA00012028"/>
    </source>
</evidence>
<dbReference type="PROSITE" id="PS00175">
    <property type="entry name" value="PG_MUTASE"/>
    <property type="match status" value="1"/>
</dbReference>
<comment type="similarity">
    <text evidence="1">Belongs to the phosphoglycerate mutase family. BPG-dependent PGAM subfamily.</text>
</comment>
<organism evidence="5 6">
    <name type="scientific">Ventrimonas faecis</name>
    <dbReference type="NCBI Taxonomy" id="3133170"/>
    <lineage>
        <taxon>Bacteria</taxon>
        <taxon>Bacillati</taxon>
        <taxon>Bacillota</taxon>
        <taxon>Clostridia</taxon>
        <taxon>Lachnospirales</taxon>
        <taxon>Lachnospiraceae</taxon>
        <taxon>Ventrimonas</taxon>
    </lineage>
</organism>
<sequence>MKLYIIRHGETPWNAEGRLQGQTDIPLNENGIRLAKITGEALKDVPFDLAISSPLKRARQTADLVLAGRKIPVLEDARIEELSFGSWEGLGCRKANFEIPSEHFQDFYQDPFHFQTAADGESIEHLCIRTKAFWDDLTSNPDWQEKTILIASHGCACRGILHNVYEDKTDFWHGKVPPNCAVNIVSVKNGKAVLEAEDRIYYDPSECVDFRTGKKVSQTGETPQAR</sequence>
<keyword evidence="3" id="KW-0324">Glycolysis</keyword>
<dbReference type="RefSeq" id="WP_349228590.1">
    <property type="nucleotide sequence ID" value="NZ_JBBMFJ010000004.1"/>
</dbReference>
<evidence type="ECO:0000256" key="4">
    <source>
        <dbReference type="ARBA" id="ARBA00023235"/>
    </source>
</evidence>
<evidence type="ECO:0000313" key="6">
    <source>
        <dbReference type="Proteomes" id="UP001437460"/>
    </source>
</evidence>
<keyword evidence="6" id="KW-1185">Reference proteome</keyword>
<gene>
    <name evidence="5" type="ORF">WMO41_03595</name>
</gene>
<comment type="caution">
    <text evidence="5">The sequence shown here is derived from an EMBL/GenBank/DDBJ whole genome shotgun (WGS) entry which is preliminary data.</text>
</comment>
<proteinExistence type="inferred from homology"/>
<dbReference type="GO" id="GO:0016787">
    <property type="term" value="F:hydrolase activity"/>
    <property type="evidence" value="ECO:0007669"/>
    <property type="project" value="UniProtKB-KW"/>
</dbReference>
<dbReference type="EC" id="5.4.2.11" evidence="2"/>
<dbReference type="SUPFAM" id="SSF53254">
    <property type="entry name" value="Phosphoglycerate mutase-like"/>
    <property type="match status" value="1"/>
</dbReference>
<evidence type="ECO:0000256" key="1">
    <source>
        <dbReference type="ARBA" id="ARBA00006717"/>
    </source>
</evidence>
<dbReference type="Gene3D" id="3.40.50.1240">
    <property type="entry name" value="Phosphoglycerate mutase-like"/>
    <property type="match status" value="1"/>
</dbReference>
<evidence type="ECO:0000313" key="5">
    <source>
        <dbReference type="EMBL" id="MEQ2562263.1"/>
    </source>
</evidence>
<dbReference type="PANTHER" id="PTHR11931">
    <property type="entry name" value="PHOSPHOGLYCERATE MUTASE"/>
    <property type="match status" value="1"/>
</dbReference>
<reference evidence="5 6" key="1">
    <citation type="submission" date="2024-03" db="EMBL/GenBank/DDBJ databases">
        <title>Human intestinal bacterial collection.</title>
        <authorList>
            <person name="Pauvert C."/>
            <person name="Hitch T.C.A."/>
            <person name="Clavel T."/>
        </authorList>
    </citation>
    <scope>NUCLEOTIDE SEQUENCE [LARGE SCALE GENOMIC DNA]</scope>
    <source>
        <strain evidence="5 6">CLA-AP-H27</strain>
    </source>
</reference>
<dbReference type="InterPro" id="IPR005952">
    <property type="entry name" value="Phosphogly_mut1"/>
</dbReference>
<protein>
    <recommendedName>
        <fullName evidence="2">phosphoglycerate mutase (2,3-diphosphoglycerate-dependent)</fullName>
        <ecNumber evidence="2">5.4.2.11</ecNumber>
    </recommendedName>
</protein>